<dbReference type="Pfam" id="PF00392">
    <property type="entry name" value="GntR"/>
    <property type="match status" value="1"/>
</dbReference>
<feature type="domain" description="HTH gntR-type" evidence="4">
    <location>
        <begin position="8"/>
        <end position="75"/>
    </location>
</feature>
<dbReference type="AlphaFoldDB" id="A0A069ANE2"/>
<evidence type="ECO:0000256" key="3">
    <source>
        <dbReference type="ARBA" id="ARBA00023163"/>
    </source>
</evidence>
<name>A0A069ANE2_CLODI</name>
<dbReference type="KEGG" id="pdf:CD630DERM_34520"/>
<dbReference type="GO" id="GO:0045892">
    <property type="term" value="P:negative regulation of DNA-templated transcription"/>
    <property type="evidence" value="ECO:0007669"/>
    <property type="project" value="TreeGrafter"/>
</dbReference>
<evidence type="ECO:0000313" key="6">
    <source>
        <dbReference type="EMBL" id="CDS89955.1"/>
    </source>
</evidence>
<keyword evidence="1" id="KW-0805">Transcription regulation</keyword>
<dbReference type="SUPFAM" id="SSF64288">
    <property type="entry name" value="Chorismate lyase-like"/>
    <property type="match status" value="1"/>
</dbReference>
<dbReference type="Gene3D" id="3.40.1410.10">
    <property type="entry name" value="Chorismate lyase-like"/>
    <property type="match status" value="1"/>
</dbReference>
<dbReference type="EMBL" id="LK932416">
    <property type="protein sequence ID" value="CDS89955.1"/>
    <property type="molecule type" value="Genomic_DNA"/>
</dbReference>
<evidence type="ECO:0000259" key="4">
    <source>
        <dbReference type="PROSITE" id="PS50949"/>
    </source>
</evidence>
<organism evidence="5">
    <name type="scientific">Clostridioides difficile</name>
    <name type="common">Peptoclostridium difficile</name>
    <dbReference type="NCBI Taxonomy" id="1496"/>
    <lineage>
        <taxon>Bacteria</taxon>
        <taxon>Bacillati</taxon>
        <taxon>Bacillota</taxon>
        <taxon>Clostridia</taxon>
        <taxon>Peptostreptococcales</taxon>
        <taxon>Peptostreptococcaceae</taxon>
        <taxon>Clostridioides</taxon>
    </lineage>
</organism>
<protein>
    <submittedName>
        <fullName evidence="5">Transcriptional regulator, GntR family</fullName>
    </submittedName>
    <submittedName>
        <fullName evidence="6">UbiC transcription regulator-associated domain protein</fullName>
    </submittedName>
</protein>
<dbReference type="Pfam" id="PF07702">
    <property type="entry name" value="UTRA"/>
    <property type="match status" value="1"/>
</dbReference>
<dbReference type="InterPro" id="IPR036390">
    <property type="entry name" value="WH_DNA-bd_sf"/>
</dbReference>
<evidence type="ECO:0000313" key="7">
    <source>
        <dbReference type="EMBL" id="CDT39207.1"/>
    </source>
</evidence>
<evidence type="ECO:0000313" key="5">
    <source>
        <dbReference type="EMBL" id="CDS89762.1"/>
    </source>
</evidence>
<dbReference type="PROSITE" id="PS50949">
    <property type="entry name" value="HTH_GNTR"/>
    <property type="match status" value="1"/>
</dbReference>
<dbReference type="CDD" id="cd07377">
    <property type="entry name" value="WHTH_GntR"/>
    <property type="match status" value="1"/>
</dbReference>
<proteinExistence type="predicted"/>
<evidence type="ECO:0000256" key="1">
    <source>
        <dbReference type="ARBA" id="ARBA00023015"/>
    </source>
</evidence>
<keyword evidence="3" id="KW-0804">Transcription</keyword>
<dbReference type="PRINTS" id="PR00035">
    <property type="entry name" value="HTHGNTR"/>
</dbReference>
<keyword evidence="2" id="KW-0238">DNA-binding</keyword>
<dbReference type="Gene3D" id="1.10.10.10">
    <property type="entry name" value="Winged helix-like DNA-binding domain superfamily/Winged helix DNA-binding domain"/>
    <property type="match status" value="1"/>
</dbReference>
<dbReference type="RefSeq" id="WP_003437811.1">
    <property type="nucleotide sequence ID" value="NZ_BBYB01000109.1"/>
</dbReference>
<dbReference type="InterPro" id="IPR000524">
    <property type="entry name" value="Tscrpt_reg_HTH_GntR"/>
</dbReference>
<dbReference type="GO" id="GO:0003700">
    <property type="term" value="F:DNA-binding transcription factor activity"/>
    <property type="evidence" value="ECO:0007669"/>
    <property type="project" value="InterPro"/>
</dbReference>
<dbReference type="InterPro" id="IPR028978">
    <property type="entry name" value="Chorismate_lyase_/UTRA_dom_sf"/>
</dbReference>
<accession>A0A069ANE2</accession>
<dbReference type="EMBL" id="LK933138">
    <property type="protein sequence ID" value="CDT39207.1"/>
    <property type="molecule type" value="Genomic_DNA"/>
</dbReference>
<sequence>MIKRNDKRPIYDQLVEILRTKIENEMEPNDRMLSERKICDEYGVSRTTVRLAMAELEHMGYIYKRHGKGTFVAALSQNSQNLMESYSFTDYMRTQGKKPGTKVLSFEVVESTKYFSEKLGITTGEKMIKIMRLRLADDLPMMLERTYLPMKEFIGLTKEKIEQKPLYEIFREDYGEIIKVADEEFSAGIISDKEAKLLEVPGDSPCLKLLRTTYNDDNIVIEFTLSVARSDKFVYRVRHVR</sequence>
<dbReference type="InterPro" id="IPR036388">
    <property type="entry name" value="WH-like_DNA-bd_sf"/>
</dbReference>
<dbReference type="InterPro" id="IPR011663">
    <property type="entry name" value="UTRA"/>
</dbReference>
<reference evidence="5" key="1">
    <citation type="submission" date="2014-07" db="EMBL/GenBank/DDBJ databases">
        <authorList>
            <person name="Monot Marc"/>
        </authorList>
    </citation>
    <scope>NUCLEOTIDE SEQUENCE</scope>
    <source>
        <strain evidence="7">7032989</strain>
        <strain evidence="6">7032994</strain>
    </source>
</reference>
<dbReference type="GO" id="GO:0003677">
    <property type="term" value="F:DNA binding"/>
    <property type="evidence" value="ECO:0007669"/>
    <property type="project" value="UniProtKB-KW"/>
</dbReference>
<dbReference type="EMBL" id="LK932531">
    <property type="protein sequence ID" value="CDS89762.1"/>
    <property type="molecule type" value="Genomic_DNA"/>
</dbReference>
<dbReference type="InterPro" id="IPR050679">
    <property type="entry name" value="Bact_HTH_transcr_reg"/>
</dbReference>
<dbReference type="SUPFAM" id="SSF46785">
    <property type="entry name" value="Winged helix' DNA-binding domain"/>
    <property type="match status" value="1"/>
</dbReference>
<dbReference type="PANTHER" id="PTHR44846:SF1">
    <property type="entry name" value="MANNOSYL-D-GLYCERATE TRANSPORT_METABOLISM SYSTEM REPRESSOR MNGR-RELATED"/>
    <property type="match status" value="1"/>
</dbReference>
<dbReference type="SMART" id="SM00345">
    <property type="entry name" value="HTH_GNTR"/>
    <property type="match status" value="1"/>
</dbReference>
<evidence type="ECO:0000256" key="2">
    <source>
        <dbReference type="ARBA" id="ARBA00023125"/>
    </source>
</evidence>
<gene>
    <name evidence="7" type="ORF">BN1095_460051</name>
    <name evidence="5" type="ORF">BN1096_760037</name>
    <name evidence="6" type="ORF">BN1097_760038</name>
</gene>
<dbReference type="SMART" id="SM00866">
    <property type="entry name" value="UTRA"/>
    <property type="match status" value="1"/>
</dbReference>
<dbReference type="PANTHER" id="PTHR44846">
    <property type="entry name" value="MANNOSYL-D-GLYCERATE TRANSPORT/METABOLISM SYSTEM REPRESSOR MNGR-RELATED"/>
    <property type="match status" value="1"/>
</dbReference>